<dbReference type="Gene3D" id="3.30.1340.30">
    <property type="match status" value="2"/>
</dbReference>
<comment type="caution">
    <text evidence="3">The sequence shown here is derived from an EMBL/GenBank/DDBJ whole genome shotgun (WGS) entry which is preliminary data.</text>
</comment>
<dbReference type="InterPro" id="IPR014004">
    <property type="entry name" value="Transpt-assoc_nodulatn_dom_bac"/>
</dbReference>
<evidence type="ECO:0000313" key="3">
    <source>
        <dbReference type="EMBL" id="MEJ8567190.1"/>
    </source>
</evidence>
<feature type="domain" description="BON" evidence="2">
    <location>
        <begin position="55"/>
        <end position="123"/>
    </location>
</feature>
<dbReference type="PANTHER" id="PTHR34606:SF15">
    <property type="entry name" value="BON DOMAIN-CONTAINING PROTEIN"/>
    <property type="match status" value="1"/>
</dbReference>
<accession>A0AAW9R7R3</accession>
<dbReference type="RefSeq" id="WP_354694505.1">
    <property type="nucleotide sequence ID" value="NZ_JAZHOG010000003.1"/>
</dbReference>
<dbReference type="PANTHER" id="PTHR34606">
    <property type="entry name" value="BON DOMAIN-CONTAINING PROTEIN"/>
    <property type="match status" value="1"/>
</dbReference>
<dbReference type="InterPro" id="IPR007055">
    <property type="entry name" value="BON_dom"/>
</dbReference>
<sequence>MNKRIRTPILSSRKPIAAAAAMMLVISPAFAGGDKAGDGKSEMKSESRQMSQVAEDAWLDGKLESALLFNEHLNSFDIDTEVRHGTAYLKGAVESEIDRELAGEVAKSVAGIQEVENELSVDRKAAEAAADSDSYQEKSEWRQAVANATLTATVKSRLLINEHTSGLDINVDSSNGVVTLSGTVDSEEEAELAAQIADNVSDTRDVNNRLEVSETQQS</sequence>
<dbReference type="SMART" id="SM00749">
    <property type="entry name" value="BON"/>
    <property type="match status" value="2"/>
</dbReference>
<evidence type="ECO:0000313" key="4">
    <source>
        <dbReference type="Proteomes" id="UP001359886"/>
    </source>
</evidence>
<dbReference type="Pfam" id="PF04972">
    <property type="entry name" value="BON"/>
    <property type="match status" value="2"/>
</dbReference>
<proteinExistence type="predicted"/>
<dbReference type="Proteomes" id="UP001359886">
    <property type="component" value="Unassembled WGS sequence"/>
</dbReference>
<name>A0AAW9R7R3_9GAMM</name>
<protein>
    <submittedName>
        <fullName evidence="3">BON domain-containing protein</fullName>
    </submittedName>
</protein>
<organism evidence="3 4">
    <name type="scientific">Elongatibacter sediminis</name>
    <dbReference type="NCBI Taxonomy" id="3119006"/>
    <lineage>
        <taxon>Bacteria</taxon>
        <taxon>Pseudomonadati</taxon>
        <taxon>Pseudomonadota</taxon>
        <taxon>Gammaproteobacteria</taxon>
        <taxon>Chromatiales</taxon>
        <taxon>Wenzhouxiangellaceae</taxon>
        <taxon>Elongatibacter</taxon>
    </lineage>
</organism>
<dbReference type="AlphaFoldDB" id="A0AAW9R7R3"/>
<feature type="domain" description="BON" evidence="2">
    <location>
        <begin position="146"/>
        <end position="214"/>
    </location>
</feature>
<feature type="chain" id="PRO_5043499875" evidence="1">
    <location>
        <begin position="32"/>
        <end position="218"/>
    </location>
</feature>
<dbReference type="InterPro" id="IPR051686">
    <property type="entry name" value="Lipoprotein_DolP"/>
</dbReference>
<gene>
    <name evidence="3" type="ORF">V3330_06085</name>
</gene>
<dbReference type="PROSITE" id="PS50914">
    <property type="entry name" value="BON"/>
    <property type="match status" value="2"/>
</dbReference>
<reference evidence="3 4" key="1">
    <citation type="submission" date="2024-02" db="EMBL/GenBank/DDBJ databases">
        <title>A novel Wenzhouxiangellaceae bacterium, isolated from coastal sediments.</title>
        <authorList>
            <person name="Du Z.-J."/>
            <person name="Ye Y.-Q."/>
            <person name="Zhang X.-Y."/>
        </authorList>
    </citation>
    <scope>NUCLEOTIDE SEQUENCE [LARGE SCALE GENOMIC DNA]</scope>
    <source>
        <strain evidence="3 4">CH-27</strain>
    </source>
</reference>
<keyword evidence="4" id="KW-1185">Reference proteome</keyword>
<feature type="signal peptide" evidence="1">
    <location>
        <begin position="1"/>
        <end position="31"/>
    </location>
</feature>
<evidence type="ECO:0000256" key="1">
    <source>
        <dbReference type="SAM" id="SignalP"/>
    </source>
</evidence>
<evidence type="ECO:0000259" key="2">
    <source>
        <dbReference type="PROSITE" id="PS50914"/>
    </source>
</evidence>
<keyword evidence="1" id="KW-0732">Signal</keyword>
<dbReference type="EMBL" id="JAZHOG010000003">
    <property type="protein sequence ID" value="MEJ8567190.1"/>
    <property type="molecule type" value="Genomic_DNA"/>
</dbReference>